<dbReference type="RefSeq" id="WP_216310444.1">
    <property type="nucleotide sequence ID" value="NZ_JAEEFW010000002.1"/>
</dbReference>
<evidence type="ECO:0000313" key="1">
    <source>
        <dbReference type="EMBL" id="MBU4632707.1"/>
    </source>
</evidence>
<name>A0AAJ1E1S6_9PSED</name>
<dbReference type="Proteomes" id="UP000787568">
    <property type="component" value="Unassembled WGS sequence"/>
</dbReference>
<gene>
    <name evidence="1" type="ORF">I8747_07760</name>
</gene>
<proteinExistence type="predicted"/>
<organism evidence="1 2">
    <name type="scientific">Pseudomonas chlororaphis subsp. aurantiaca</name>
    <dbReference type="NCBI Taxonomy" id="86192"/>
    <lineage>
        <taxon>Bacteria</taxon>
        <taxon>Pseudomonadati</taxon>
        <taxon>Pseudomonadota</taxon>
        <taxon>Gammaproteobacteria</taxon>
        <taxon>Pseudomonadales</taxon>
        <taxon>Pseudomonadaceae</taxon>
        <taxon>Pseudomonas</taxon>
    </lineage>
</organism>
<protein>
    <recommendedName>
        <fullName evidence="3">DUF3630 family protein</fullName>
    </recommendedName>
</protein>
<evidence type="ECO:0008006" key="3">
    <source>
        <dbReference type="Google" id="ProtNLM"/>
    </source>
</evidence>
<comment type="caution">
    <text evidence="1">The sequence shown here is derived from an EMBL/GenBank/DDBJ whole genome shotgun (WGS) entry which is preliminary data.</text>
</comment>
<dbReference type="AlphaFoldDB" id="A0AAJ1E1S6"/>
<reference evidence="1" key="1">
    <citation type="submission" date="2020-12" db="EMBL/GenBank/DDBJ databases">
        <title>Generalized mutagenesis with transposon Tn5. A laboratory procedure for the identification of genes responsible for a bacterial phenotype and its regulation, illustrated with phenazine production in Pseudomonas chlororaphis.</title>
        <authorList>
            <person name="Muzio F."/>
            <person name="Sobrero P."/>
            <person name="Agaras B."/>
            <person name="Valverde C."/>
        </authorList>
    </citation>
    <scope>NUCLEOTIDE SEQUENCE</scope>
    <source>
        <strain evidence="1">SMMP3</strain>
    </source>
</reference>
<accession>A0AAJ1E1S6</accession>
<evidence type="ECO:0000313" key="2">
    <source>
        <dbReference type="Proteomes" id="UP000787568"/>
    </source>
</evidence>
<dbReference type="EMBL" id="JAEEFW010000002">
    <property type="protein sequence ID" value="MBU4632707.1"/>
    <property type="molecule type" value="Genomic_DNA"/>
</dbReference>
<sequence length="103" mass="12102">MDSTLPAVTKRKNEKGETEYHVGAVSDWEGFESLVKYLEKYWQAVPVQMDDNIYSRRWVLRSGEVLITIYHDSQVGNYFVREDGIEEQGLLEQIEGDLIERFR</sequence>